<dbReference type="WBParaSite" id="maker-unitig_32057-snap-gene-0.9-mRNA-1">
    <property type="protein sequence ID" value="maker-unitig_32057-snap-gene-0.9-mRNA-1"/>
    <property type="gene ID" value="maker-unitig_32057-snap-gene-0.9"/>
</dbReference>
<dbReference type="AlphaFoldDB" id="A0A1I8FF09"/>
<feature type="region of interest" description="Disordered" evidence="1">
    <location>
        <begin position="364"/>
        <end position="383"/>
    </location>
</feature>
<evidence type="ECO:0000256" key="1">
    <source>
        <dbReference type="SAM" id="MobiDB-lite"/>
    </source>
</evidence>
<feature type="compositionally biased region" description="Polar residues" evidence="1">
    <location>
        <begin position="307"/>
        <end position="319"/>
    </location>
</feature>
<protein>
    <submittedName>
        <fullName evidence="3">SH2 domain-containing protein</fullName>
    </submittedName>
</protein>
<feature type="compositionally biased region" description="Basic and acidic residues" evidence="1">
    <location>
        <begin position="168"/>
        <end position="179"/>
    </location>
</feature>
<reference evidence="3" key="1">
    <citation type="submission" date="2016-11" db="UniProtKB">
        <authorList>
            <consortium name="WormBaseParasite"/>
        </authorList>
    </citation>
    <scope>IDENTIFICATION</scope>
</reference>
<evidence type="ECO:0000313" key="3">
    <source>
        <dbReference type="WBParaSite" id="maker-unitig_32057-snap-gene-0.9-mRNA-1"/>
    </source>
</evidence>
<name>A0A1I8FF09_9PLAT</name>
<dbReference type="Proteomes" id="UP000095280">
    <property type="component" value="Unplaced"/>
</dbReference>
<proteinExistence type="predicted"/>
<feature type="region of interest" description="Disordered" evidence="1">
    <location>
        <begin position="306"/>
        <end position="334"/>
    </location>
</feature>
<feature type="compositionally biased region" description="Basic and acidic residues" evidence="1">
    <location>
        <begin position="146"/>
        <end position="155"/>
    </location>
</feature>
<accession>A0A1I8FF09</accession>
<feature type="region of interest" description="Disordered" evidence="1">
    <location>
        <begin position="129"/>
        <end position="186"/>
    </location>
</feature>
<sequence>VSMAQVSSEQLELEAIRTAAMPPVLTVAPPEVRSWTPSSIEKAGQYRSAGHQRPGTKLNVSDFEADPISPCTWATSTNRWRQLEPSGAGSVLGSTIRCLRTWTAAGRRNQLQSAPSNCEVSSDSVAFKPESNYRQPRHQLAQCDQKNPERREEALAKWTAQHTSADPAKLHDKRDERGRTRSQLMQQSDKKWIDIELPGILDRPKVLKKSELPVDEVAKRIVAHRLTTASMDDSDDLDFQRRRDLPAVITDASALRTLSTEPHFYSDSREPCTGVCGAALCPCRAGVAKLCWFSRSRRFTRICSSAPGDQSSDFEATITSSSSGGASDRSDARGNHQKILASCPTGSEYYKGLVSMLQQDKHLLIPKNNGPTDKNALQPAREEPATIGHWLRLGSLPEPQKPAVA</sequence>
<keyword evidence="2" id="KW-1185">Reference proteome</keyword>
<organism evidence="2 3">
    <name type="scientific">Macrostomum lignano</name>
    <dbReference type="NCBI Taxonomy" id="282301"/>
    <lineage>
        <taxon>Eukaryota</taxon>
        <taxon>Metazoa</taxon>
        <taxon>Spiralia</taxon>
        <taxon>Lophotrochozoa</taxon>
        <taxon>Platyhelminthes</taxon>
        <taxon>Rhabditophora</taxon>
        <taxon>Macrostomorpha</taxon>
        <taxon>Macrostomida</taxon>
        <taxon>Macrostomidae</taxon>
        <taxon>Macrostomum</taxon>
    </lineage>
</organism>
<evidence type="ECO:0000313" key="2">
    <source>
        <dbReference type="Proteomes" id="UP000095280"/>
    </source>
</evidence>